<comment type="subcellular location">
    <subcellularLocation>
        <location evidence="1">Nucleus</location>
    </subcellularLocation>
</comment>
<evidence type="ECO:0000256" key="3">
    <source>
        <dbReference type="ARBA" id="ARBA00023163"/>
    </source>
</evidence>
<protein>
    <recommendedName>
        <fullName evidence="9">Transcription initiation factor TFIID subunit 10</fullName>
    </recommendedName>
</protein>
<evidence type="ECO:0000256" key="5">
    <source>
        <dbReference type="ARBA" id="ARBA00025730"/>
    </source>
</evidence>
<organism evidence="7 8">
    <name type="scientific">Brachionus calyciflorus</name>
    <dbReference type="NCBI Taxonomy" id="104777"/>
    <lineage>
        <taxon>Eukaryota</taxon>
        <taxon>Metazoa</taxon>
        <taxon>Spiralia</taxon>
        <taxon>Gnathifera</taxon>
        <taxon>Rotifera</taxon>
        <taxon>Eurotatoria</taxon>
        <taxon>Monogononta</taxon>
        <taxon>Pseudotrocha</taxon>
        <taxon>Ploima</taxon>
        <taxon>Brachionidae</taxon>
        <taxon>Brachionus</taxon>
    </lineage>
</organism>
<evidence type="ECO:0000256" key="2">
    <source>
        <dbReference type="ARBA" id="ARBA00023015"/>
    </source>
</evidence>
<dbReference type="InterPro" id="IPR003923">
    <property type="entry name" value="TAF10"/>
</dbReference>
<dbReference type="EMBL" id="CAJNOC010000923">
    <property type="protein sequence ID" value="CAF0817705.1"/>
    <property type="molecule type" value="Genomic_DNA"/>
</dbReference>
<feature type="compositionally biased region" description="Acidic residues" evidence="6">
    <location>
        <begin position="39"/>
        <end position="62"/>
    </location>
</feature>
<evidence type="ECO:0000256" key="4">
    <source>
        <dbReference type="ARBA" id="ARBA00023242"/>
    </source>
</evidence>
<comment type="caution">
    <text evidence="7">The sequence shown here is derived from an EMBL/GenBank/DDBJ whole genome shotgun (WGS) entry which is preliminary data.</text>
</comment>
<dbReference type="GO" id="GO:0005669">
    <property type="term" value="C:transcription factor TFIID complex"/>
    <property type="evidence" value="ECO:0007669"/>
    <property type="project" value="TreeGrafter"/>
</dbReference>
<keyword evidence="3" id="KW-0804">Transcription</keyword>
<evidence type="ECO:0008006" key="9">
    <source>
        <dbReference type="Google" id="ProtNLM"/>
    </source>
</evidence>
<reference evidence="7" key="1">
    <citation type="submission" date="2021-02" db="EMBL/GenBank/DDBJ databases">
        <authorList>
            <person name="Nowell W R."/>
        </authorList>
    </citation>
    <scope>NUCLEOTIDE SEQUENCE</scope>
    <source>
        <strain evidence="7">Ploen Becks lab</strain>
    </source>
</reference>
<feature type="compositionally biased region" description="Low complexity" evidence="6">
    <location>
        <begin position="138"/>
        <end position="170"/>
    </location>
</feature>
<accession>A0A813U283</accession>
<evidence type="ECO:0000313" key="7">
    <source>
        <dbReference type="EMBL" id="CAF0817705.1"/>
    </source>
</evidence>
<dbReference type="OrthoDB" id="154356at2759"/>
<dbReference type="GO" id="GO:1990841">
    <property type="term" value="F:promoter-specific chromatin binding"/>
    <property type="evidence" value="ECO:0007669"/>
    <property type="project" value="TreeGrafter"/>
</dbReference>
<dbReference type="GO" id="GO:0000124">
    <property type="term" value="C:SAGA complex"/>
    <property type="evidence" value="ECO:0007669"/>
    <property type="project" value="TreeGrafter"/>
</dbReference>
<dbReference type="AlphaFoldDB" id="A0A813U283"/>
<feature type="region of interest" description="Disordered" evidence="6">
    <location>
        <begin position="19"/>
        <end position="65"/>
    </location>
</feature>
<dbReference type="PANTHER" id="PTHR21242:SF0">
    <property type="entry name" value="TRANSCRIPTION INITIATION FACTOR TFIID SUBUNIT 10"/>
    <property type="match status" value="1"/>
</dbReference>
<keyword evidence="2" id="KW-0805">Transcription regulation</keyword>
<feature type="region of interest" description="Disordered" evidence="6">
    <location>
        <begin position="137"/>
        <end position="170"/>
    </location>
</feature>
<dbReference type="Proteomes" id="UP000663879">
    <property type="component" value="Unassembled WGS sequence"/>
</dbReference>
<gene>
    <name evidence="7" type="ORF">OXX778_LOCUS7297</name>
</gene>
<dbReference type="GO" id="GO:0006367">
    <property type="term" value="P:transcription initiation at RNA polymerase II promoter"/>
    <property type="evidence" value="ECO:0007669"/>
    <property type="project" value="TreeGrafter"/>
</dbReference>
<comment type="similarity">
    <text evidence="5">Belongs to the TAF10 family.</text>
</comment>
<name>A0A813U283_9BILA</name>
<dbReference type="CDD" id="cd07982">
    <property type="entry name" value="HFD_TAF10"/>
    <property type="match status" value="1"/>
</dbReference>
<dbReference type="PRINTS" id="PR01443">
    <property type="entry name" value="TFIID30KDSUB"/>
</dbReference>
<evidence type="ECO:0000256" key="6">
    <source>
        <dbReference type="SAM" id="MobiDB-lite"/>
    </source>
</evidence>
<evidence type="ECO:0000256" key="1">
    <source>
        <dbReference type="ARBA" id="ARBA00004123"/>
    </source>
</evidence>
<dbReference type="PANTHER" id="PTHR21242">
    <property type="entry name" value="TRANSCRIPTION INITIATION FACTOR TFIID SUBUNIT 10"/>
    <property type="match status" value="1"/>
</dbReference>
<dbReference type="GO" id="GO:0016251">
    <property type="term" value="F:RNA polymerase II general transcription initiation factor activity"/>
    <property type="evidence" value="ECO:0007669"/>
    <property type="project" value="TreeGrafter"/>
</dbReference>
<keyword evidence="8" id="KW-1185">Reference proteome</keyword>
<sequence>MDDNLILNNQDIDMLNSIDLENEPKLNDDEMLDSNGESLNEEENEDDQEEEDGEEDENDDSFILDTETKTPGEILDEFCVKLKDVQSTLPETVVSHYMKKTGFIVSDPKIVKVISIASQKFISEIVNDVMQHHKLKSKTTTTTNVNPSSSNTNTAQASTSNQAQASASSTNQKNQSCSVLTLEDLSHVLTEYGINVKKPYYFM</sequence>
<keyword evidence="4" id="KW-0539">Nucleus</keyword>
<proteinExistence type="inferred from homology"/>
<dbReference type="Pfam" id="PF03540">
    <property type="entry name" value="TAF10"/>
    <property type="match status" value="1"/>
</dbReference>
<evidence type="ECO:0000313" key="8">
    <source>
        <dbReference type="Proteomes" id="UP000663879"/>
    </source>
</evidence>